<dbReference type="KEGG" id="snan:I6N98_06305"/>
<organism evidence="7 8">
    <name type="scientific">Spongiibacter nanhainus</name>
    <dbReference type="NCBI Taxonomy" id="2794344"/>
    <lineage>
        <taxon>Bacteria</taxon>
        <taxon>Pseudomonadati</taxon>
        <taxon>Pseudomonadota</taxon>
        <taxon>Gammaproteobacteria</taxon>
        <taxon>Cellvibrionales</taxon>
        <taxon>Spongiibacteraceae</taxon>
        <taxon>Spongiibacter</taxon>
    </lineage>
</organism>
<dbReference type="SUPFAM" id="SSF46689">
    <property type="entry name" value="Homeodomain-like"/>
    <property type="match status" value="1"/>
</dbReference>
<sequence>MEAATNKRRATRTTRDPQKTREAIMEVAGKLLAKDGPEGLSVSQVAQLVGVNRGTAYHHFPTREQLLDETKAWVSDKLRQQVFGDATGDNELEERREPRQIIERLANFAMDNPEFGRVWLYEVLRTGQPADDPFWRIYKQHIDKFVGSDYSQPGIDADVHAITLLVTVFMWPVWARNMVNSAAGRKRMAQRFTDEMLRMSLYGSLNKDKFPDLDKLKDLQGDASDPQPE</sequence>
<dbReference type="InterPro" id="IPR001647">
    <property type="entry name" value="HTH_TetR"/>
</dbReference>
<evidence type="ECO:0000256" key="2">
    <source>
        <dbReference type="ARBA" id="ARBA00023125"/>
    </source>
</evidence>
<dbReference type="EMBL" id="CP066167">
    <property type="protein sequence ID" value="QQD19458.1"/>
    <property type="molecule type" value="Genomic_DNA"/>
</dbReference>
<dbReference type="InterPro" id="IPR009057">
    <property type="entry name" value="Homeodomain-like_sf"/>
</dbReference>
<dbReference type="PANTHER" id="PTHR30055">
    <property type="entry name" value="HTH-TYPE TRANSCRIPTIONAL REGULATOR RUTR"/>
    <property type="match status" value="1"/>
</dbReference>
<dbReference type="AlphaFoldDB" id="A0A7T4UR55"/>
<reference evidence="7 8" key="1">
    <citation type="submission" date="2020-12" db="EMBL/GenBank/DDBJ databases">
        <authorList>
            <person name="Shan Y."/>
        </authorList>
    </citation>
    <scope>NUCLEOTIDE SEQUENCE [LARGE SCALE GENOMIC DNA]</scope>
    <source>
        <strain evidence="8">csc3.9</strain>
    </source>
</reference>
<evidence type="ECO:0000313" key="8">
    <source>
        <dbReference type="Proteomes" id="UP000596063"/>
    </source>
</evidence>
<dbReference type="Proteomes" id="UP000596063">
    <property type="component" value="Chromosome"/>
</dbReference>
<dbReference type="GO" id="GO:0003700">
    <property type="term" value="F:DNA-binding transcription factor activity"/>
    <property type="evidence" value="ECO:0007669"/>
    <property type="project" value="TreeGrafter"/>
</dbReference>
<dbReference type="GO" id="GO:0000976">
    <property type="term" value="F:transcription cis-regulatory region binding"/>
    <property type="evidence" value="ECO:0007669"/>
    <property type="project" value="TreeGrafter"/>
</dbReference>
<keyword evidence="8" id="KW-1185">Reference proteome</keyword>
<feature type="domain" description="HTH tetR-type" evidence="6">
    <location>
        <begin position="18"/>
        <end position="78"/>
    </location>
</feature>
<evidence type="ECO:0000256" key="4">
    <source>
        <dbReference type="PROSITE-ProRule" id="PRU00335"/>
    </source>
</evidence>
<feature type="compositionally biased region" description="Basic and acidic residues" evidence="5">
    <location>
        <begin position="208"/>
        <end position="220"/>
    </location>
</feature>
<feature type="DNA-binding region" description="H-T-H motif" evidence="4">
    <location>
        <begin position="41"/>
        <end position="60"/>
    </location>
</feature>
<keyword evidence="3" id="KW-0804">Transcription</keyword>
<gene>
    <name evidence="7" type="ORF">I6N98_06305</name>
</gene>
<accession>A0A7T4UR55</accession>
<evidence type="ECO:0000259" key="6">
    <source>
        <dbReference type="PROSITE" id="PS50977"/>
    </source>
</evidence>
<dbReference type="Pfam" id="PF00440">
    <property type="entry name" value="TetR_N"/>
    <property type="match status" value="1"/>
</dbReference>
<dbReference type="PROSITE" id="PS50977">
    <property type="entry name" value="HTH_TETR_2"/>
    <property type="match status" value="1"/>
</dbReference>
<keyword evidence="1" id="KW-0805">Transcription regulation</keyword>
<dbReference type="InterPro" id="IPR050109">
    <property type="entry name" value="HTH-type_TetR-like_transc_reg"/>
</dbReference>
<proteinExistence type="predicted"/>
<keyword evidence="2 4" id="KW-0238">DNA-binding</keyword>
<name>A0A7T4UR55_9GAMM</name>
<evidence type="ECO:0000256" key="5">
    <source>
        <dbReference type="SAM" id="MobiDB-lite"/>
    </source>
</evidence>
<evidence type="ECO:0000256" key="1">
    <source>
        <dbReference type="ARBA" id="ARBA00023015"/>
    </source>
</evidence>
<dbReference type="RefSeq" id="WP_198570942.1">
    <property type="nucleotide sequence ID" value="NZ_CP066167.1"/>
</dbReference>
<evidence type="ECO:0000313" key="7">
    <source>
        <dbReference type="EMBL" id="QQD19458.1"/>
    </source>
</evidence>
<feature type="region of interest" description="Disordered" evidence="5">
    <location>
        <begin position="208"/>
        <end position="229"/>
    </location>
</feature>
<dbReference type="PRINTS" id="PR00455">
    <property type="entry name" value="HTHTETR"/>
</dbReference>
<protein>
    <submittedName>
        <fullName evidence="7">TetR/AcrR family transcriptional regulator</fullName>
    </submittedName>
</protein>
<evidence type="ECO:0000256" key="3">
    <source>
        <dbReference type="ARBA" id="ARBA00023163"/>
    </source>
</evidence>
<dbReference type="Gene3D" id="1.10.357.10">
    <property type="entry name" value="Tetracycline Repressor, domain 2"/>
    <property type="match status" value="1"/>
</dbReference>
<dbReference type="PANTHER" id="PTHR30055:SF234">
    <property type="entry name" value="HTH-TYPE TRANSCRIPTIONAL REGULATOR BETI"/>
    <property type="match status" value="1"/>
</dbReference>